<dbReference type="Proteomes" id="UP000203413">
    <property type="component" value="Segment"/>
</dbReference>
<evidence type="ECO:0000313" key="2">
    <source>
        <dbReference type="Proteomes" id="UP000203413"/>
    </source>
</evidence>
<name>A0A076FD29_9VIRU</name>
<reference evidence="1 2" key="1">
    <citation type="journal article" date="2014" name="BMC Genomics">
        <title>The genome and occlusion bodies of marine Penaeus monodon nudivirus (PmNV, also known as MBV and PemoNPV) suggest that it should be assigned to a new nudivirus genus that is distinct from the terrestrial nudiviruses.</title>
        <authorList>
            <person name="Yang Y.T."/>
            <person name="Lee D.Y."/>
            <person name="Wang Y."/>
            <person name="Hu J.M."/>
            <person name="Li W.H."/>
            <person name="Leu J.H."/>
            <person name="Chang G.D."/>
            <person name="Ke H.M."/>
            <person name="Kang S.T."/>
            <person name="Lin S.S."/>
            <person name="Kou G.H."/>
            <person name="Lo C.F."/>
        </authorList>
    </citation>
    <scope>NUCLEOTIDE SEQUENCE [LARGE SCALE GENOMIC DNA]</scope>
    <source>
        <strain evidence="1">Indonesia</strain>
    </source>
</reference>
<proteinExistence type="predicted"/>
<protein>
    <submittedName>
        <fullName evidence="1">Uncharacterized protein</fullName>
    </submittedName>
</protein>
<organism evidence="1 2">
    <name type="scientific">Penaeus monodon nudivirus</name>
    <dbReference type="NCBI Taxonomy" id="1529056"/>
    <lineage>
        <taxon>Viruses</taxon>
        <taxon>Viruses incertae sedis</taxon>
        <taxon>Naldaviricetes</taxon>
        <taxon>Lefavirales</taxon>
        <taxon>Nudiviridae</taxon>
        <taxon>Gammanudivirus</taxon>
        <taxon>Gammanudivirus pemonodonis</taxon>
    </lineage>
</organism>
<dbReference type="GeneID" id="20098356"/>
<keyword evidence="2" id="KW-1185">Reference proteome</keyword>
<gene>
    <name evidence="1" type="ORF">PmNV_050</name>
</gene>
<dbReference type="KEGG" id="vg:20098356"/>
<sequence length="103" mass="12269">MDKIMKEIILSDTITEDNYRIIKYNNKIIRDLGLYLILDRCSNIYIFIDVRLPILKDQVLVMDATIKTQTSKLDDTFQSLVNTLTEKERHDCNSYRPKKRKRT</sequence>
<dbReference type="EMBL" id="KJ184318">
    <property type="protein sequence ID" value="AII15838.1"/>
    <property type="molecule type" value="Genomic_DNA"/>
</dbReference>
<accession>A0A076FD29</accession>
<dbReference type="RefSeq" id="YP_009051888.1">
    <property type="nucleotide sequence ID" value="NC_024692.1"/>
</dbReference>
<evidence type="ECO:0000313" key="1">
    <source>
        <dbReference type="EMBL" id="AII15838.1"/>
    </source>
</evidence>